<dbReference type="GO" id="GO:0008168">
    <property type="term" value="F:methyltransferase activity"/>
    <property type="evidence" value="ECO:0007669"/>
    <property type="project" value="UniProtKB-KW"/>
</dbReference>
<evidence type="ECO:0000256" key="2">
    <source>
        <dbReference type="ARBA" id="ARBA00022679"/>
    </source>
</evidence>
<gene>
    <name evidence="3" type="ORF">VSH64_04035</name>
</gene>
<name>A0ABZ1IB85_9PSEU</name>
<keyword evidence="4" id="KW-1185">Reference proteome</keyword>
<dbReference type="EC" id="2.1.1.-" evidence="3"/>
<organism evidence="3 4">
    <name type="scientific">Amycolatopsis rhabdoformis</name>
    <dbReference type="NCBI Taxonomy" id="1448059"/>
    <lineage>
        <taxon>Bacteria</taxon>
        <taxon>Bacillati</taxon>
        <taxon>Actinomycetota</taxon>
        <taxon>Actinomycetes</taxon>
        <taxon>Pseudonocardiales</taxon>
        <taxon>Pseudonocardiaceae</taxon>
        <taxon>Amycolatopsis</taxon>
    </lineage>
</organism>
<evidence type="ECO:0000313" key="3">
    <source>
        <dbReference type="EMBL" id="WSE31281.1"/>
    </source>
</evidence>
<dbReference type="Pfam" id="PF04072">
    <property type="entry name" value="LCM"/>
    <property type="match status" value="1"/>
</dbReference>
<dbReference type="InterPro" id="IPR007213">
    <property type="entry name" value="Ppm1/Ppm2/Tcmp"/>
</dbReference>
<dbReference type="GO" id="GO:0032259">
    <property type="term" value="P:methylation"/>
    <property type="evidence" value="ECO:0007669"/>
    <property type="project" value="UniProtKB-KW"/>
</dbReference>
<evidence type="ECO:0000256" key="1">
    <source>
        <dbReference type="ARBA" id="ARBA00022603"/>
    </source>
</evidence>
<sequence length="127" mass="13519">MNGPDQPAVPEGVGITALVTAYARAQESRAAQPRFVDPYAEQFVGAATGVATDGRLPRLGPARDDGSSALWESLFAYFAGRTPFYDRFVLDAGVSQIVVLGAGSTRGPSACRSPPARRCSKWTVRRC</sequence>
<keyword evidence="1 3" id="KW-0489">Methyltransferase</keyword>
<accession>A0ABZ1IB85</accession>
<dbReference type="InterPro" id="IPR029063">
    <property type="entry name" value="SAM-dependent_MTases_sf"/>
</dbReference>
<dbReference type="Gene3D" id="3.40.50.150">
    <property type="entry name" value="Vaccinia Virus protein VP39"/>
    <property type="match status" value="1"/>
</dbReference>
<protein>
    <submittedName>
        <fullName evidence="3">Class I SAM-dependent methyltransferase</fullName>
        <ecNumber evidence="3">2.1.1.-</ecNumber>
    </submittedName>
</protein>
<proteinExistence type="predicted"/>
<evidence type="ECO:0000313" key="4">
    <source>
        <dbReference type="Proteomes" id="UP001330812"/>
    </source>
</evidence>
<dbReference type="SUPFAM" id="SSF53335">
    <property type="entry name" value="S-adenosyl-L-methionine-dependent methyltransferases"/>
    <property type="match status" value="1"/>
</dbReference>
<keyword evidence="2 3" id="KW-0808">Transferase</keyword>
<dbReference type="Proteomes" id="UP001330812">
    <property type="component" value="Chromosome"/>
</dbReference>
<dbReference type="EMBL" id="CP142149">
    <property type="protein sequence ID" value="WSE31281.1"/>
    <property type="molecule type" value="Genomic_DNA"/>
</dbReference>
<reference evidence="3 4" key="1">
    <citation type="journal article" date="2015" name="Int. J. Syst. Evol. Microbiol.">
        <title>Amycolatopsis rhabdoformis sp. nov., an actinomycete isolated from a tropical forest soil.</title>
        <authorList>
            <person name="Souza W.R."/>
            <person name="Silva R.E."/>
            <person name="Goodfellow M."/>
            <person name="Busarakam K."/>
            <person name="Figueiro F.S."/>
            <person name="Ferreira D."/>
            <person name="Rodrigues-Filho E."/>
            <person name="Moraes L.A.B."/>
            <person name="Zucchi T.D."/>
        </authorList>
    </citation>
    <scope>NUCLEOTIDE SEQUENCE [LARGE SCALE GENOMIC DNA]</scope>
    <source>
        <strain evidence="3 4">NCIMB 14900</strain>
    </source>
</reference>